<keyword evidence="1" id="KW-1133">Transmembrane helix</keyword>
<keyword evidence="1" id="KW-0472">Membrane</keyword>
<proteinExistence type="predicted"/>
<evidence type="ECO:0008006" key="4">
    <source>
        <dbReference type="Google" id="ProtNLM"/>
    </source>
</evidence>
<keyword evidence="1" id="KW-0812">Transmembrane</keyword>
<name>A0ABX5XQN4_9BACT</name>
<evidence type="ECO:0000313" key="3">
    <source>
        <dbReference type="Proteomes" id="UP000318081"/>
    </source>
</evidence>
<dbReference type="RefSeq" id="WP_145212413.1">
    <property type="nucleotide sequence ID" value="NZ_CP036432.1"/>
</dbReference>
<gene>
    <name evidence="2" type="ORF">TBK1r_32590</name>
</gene>
<organism evidence="2 3">
    <name type="scientific">Stieleria magnilauensis</name>
    <dbReference type="NCBI Taxonomy" id="2527963"/>
    <lineage>
        <taxon>Bacteria</taxon>
        <taxon>Pseudomonadati</taxon>
        <taxon>Planctomycetota</taxon>
        <taxon>Planctomycetia</taxon>
        <taxon>Pirellulales</taxon>
        <taxon>Pirellulaceae</taxon>
        <taxon>Stieleria</taxon>
    </lineage>
</organism>
<evidence type="ECO:0000256" key="1">
    <source>
        <dbReference type="SAM" id="Phobius"/>
    </source>
</evidence>
<keyword evidence="3" id="KW-1185">Reference proteome</keyword>
<protein>
    <recommendedName>
        <fullName evidence="4">Major facilitator superfamily (MFS) profile domain-containing protein</fullName>
    </recommendedName>
</protein>
<feature type="transmembrane region" description="Helical" evidence="1">
    <location>
        <begin position="132"/>
        <end position="150"/>
    </location>
</feature>
<evidence type="ECO:0000313" key="2">
    <source>
        <dbReference type="EMBL" id="QDV84314.1"/>
    </source>
</evidence>
<accession>A0ABX5XQN4</accession>
<feature type="transmembrane region" description="Helical" evidence="1">
    <location>
        <begin position="83"/>
        <end position="112"/>
    </location>
</feature>
<sequence length="179" mass="18182">MNDLDGQPPPLNPFAPTSHLGSVDFNEATSGAAEFSNLRIILSVIAAVTGSGGLFGVVLSAVAVGSIQLFGGMSEFGTDVLPLLWAVAFATAAGLVIAGVGSAILVPVCFLFASGLRPSGTPHWDRRSINKFGAVCGFLSGWIPTILLVGAGASSVLVGLIPAGFAVVVAPLLLRRLLR</sequence>
<dbReference type="EMBL" id="CP036432">
    <property type="protein sequence ID" value="QDV84314.1"/>
    <property type="molecule type" value="Genomic_DNA"/>
</dbReference>
<dbReference type="Proteomes" id="UP000318081">
    <property type="component" value="Chromosome"/>
</dbReference>
<feature type="transmembrane region" description="Helical" evidence="1">
    <location>
        <begin position="156"/>
        <end position="174"/>
    </location>
</feature>
<reference evidence="2 3" key="1">
    <citation type="submission" date="2019-02" db="EMBL/GenBank/DDBJ databases">
        <title>Deep-cultivation of Planctomycetes and their phenomic and genomic characterization uncovers novel biology.</title>
        <authorList>
            <person name="Wiegand S."/>
            <person name="Jogler M."/>
            <person name="Boedeker C."/>
            <person name="Pinto D."/>
            <person name="Vollmers J."/>
            <person name="Rivas-Marin E."/>
            <person name="Kohn T."/>
            <person name="Peeters S.H."/>
            <person name="Heuer A."/>
            <person name="Rast P."/>
            <person name="Oberbeckmann S."/>
            <person name="Bunk B."/>
            <person name="Jeske O."/>
            <person name="Meyerdierks A."/>
            <person name="Storesund J.E."/>
            <person name="Kallscheuer N."/>
            <person name="Luecker S."/>
            <person name="Lage O.M."/>
            <person name="Pohl T."/>
            <person name="Merkel B.J."/>
            <person name="Hornburger P."/>
            <person name="Mueller R.-W."/>
            <person name="Bruemmer F."/>
            <person name="Labrenz M."/>
            <person name="Spormann A.M."/>
            <person name="Op den Camp H."/>
            <person name="Overmann J."/>
            <person name="Amann R."/>
            <person name="Jetten M.S.M."/>
            <person name="Mascher T."/>
            <person name="Medema M.H."/>
            <person name="Devos D.P."/>
            <person name="Kaster A.-K."/>
            <person name="Ovreas L."/>
            <person name="Rohde M."/>
            <person name="Galperin M.Y."/>
            <person name="Jogler C."/>
        </authorList>
    </citation>
    <scope>NUCLEOTIDE SEQUENCE [LARGE SCALE GENOMIC DNA]</scope>
    <source>
        <strain evidence="2 3">TBK1r</strain>
    </source>
</reference>
<feature type="transmembrane region" description="Helical" evidence="1">
    <location>
        <begin position="40"/>
        <end position="63"/>
    </location>
</feature>